<evidence type="ECO:0000256" key="1">
    <source>
        <dbReference type="SAM" id="Phobius"/>
    </source>
</evidence>
<evidence type="ECO:0000313" key="2">
    <source>
        <dbReference type="EMBL" id="OCK77514.1"/>
    </source>
</evidence>
<dbReference type="EMBL" id="KV745121">
    <property type="protein sequence ID" value="OCK77514.1"/>
    <property type="molecule type" value="Genomic_DNA"/>
</dbReference>
<keyword evidence="1" id="KW-0472">Membrane</keyword>
<dbReference type="Pfam" id="PF06961">
    <property type="entry name" value="DUF1294"/>
    <property type="match status" value="1"/>
</dbReference>
<keyword evidence="3" id="KW-1185">Reference proteome</keyword>
<gene>
    <name evidence="2" type="ORF">K432DRAFT_304043</name>
</gene>
<keyword evidence="1" id="KW-1133">Transmembrane helix</keyword>
<dbReference type="AlphaFoldDB" id="A0A8E2E5F2"/>
<proteinExistence type="predicted"/>
<sequence length="132" mass="14899">MPAQVSRRRLPPQRPVKPITVATIVGLVAFILPIAGGGRLYLHTGSVKPLLFTLMMSLVTFLLYGHDKRQSRNSGWRVEESMLHLFGLLGGWPGALVGQHFFQHKTTKKSFQITFWGIVVVHQIGWWAVLRN</sequence>
<feature type="transmembrane region" description="Helical" evidence="1">
    <location>
        <begin position="113"/>
        <end position="130"/>
    </location>
</feature>
<organism evidence="2 3">
    <name type="scientific">Lepidopterella palustris CBS 459.81</name>
    <dbReference type="NCBI Taxonomy" id="1314670"/>
    <lineage>
        <taxon>Eukaryota</taxon>
        <taxon>Fungi</taxon>
        <taxon>Dikarya</taxon>
        <taxon>Ascomycota</taxon>
        <taxon>Pezizomycotina</taxon>
        <taxon>Dothideomycetes</taxon>
        <taxon>Pleosporomycetidae</taxon>
        <taxon>Mytilinidiales</taxon>
        <taxon>Argynnaceae</taxon>
        <taxon>Lepidopterella</taxon>
    </lineage>
</organism>
<feature type="transmembrane region" description="Helical" evidence="1">
    <location>
        <begin position="85"/>
        <end position="101"/>
    </location>
</feature>
<dbReference type="Proteomes" id="UP000250266">
    <property type="component" value="Unassembled WGS sequence"/>
</dbReference>
<evidence type="ECO:0000313" key="3">
    <source>
        <dbReference type="Proteomes" id="UP000250266"/>
    </source>
</evidence>
<dbReference type="OrthoDB" id="10259680at2759"/>
<feature type="transmembrane region" description="Helical" evidence="1">
    <location>
        <begin position="21"/>
        <end position="41"/>
    </location>
</feature>
<keyword evidence="1" id="KW-0812">Transmembrane</keyword>
<name>A0A8E2E5F2_9PEZI</name>
<reference evidence="2 3" key="1">
    <citation type="journal article" date="2016" name="Nat. Commun.">
        <title>Ectomycorrhizal ecology is imprinted in the genome of the dominant symbiotic fungus Cenococcum geophilum.</title>
        <authorList>
            <consortium name="DOE Joint Genome Institute"/>
            <person name="Peter M."/>
            <person name="Kohler A."/>
            <person name="Ohm R.A."/>
            <person name="Kuo A."/>
            <person name="Krutzmann J."/>
            <person name="Morin E."/>
            <person name="Arend M."/>
            <person name="Barry K.W."/>
            <person name="Binder M."/>
            <person name="Choi C."/>
            <person name="Clum A."/>
            <person name="Copeland A."/>
            <person name="Grisel N."/>
            <person name="Haridas S."/>
            <person name="Kipfer T."/>
            <person name="LaButti K."/>
            <person name="Lindquist E."/>
            <person name="Lipzen A."/>
            <person name="Maire R."/>
            <person name="Meier B."/>
            <person name="Mihaltcheva S."/>
            <person name="Molinier V."/>
            <person name="Murat C."/>
            <person name="Poggeler S."/>
            <person name="Quandt C.A."/>
            <person name="Sperisen C."/>
            <person name="Tritt A."/>
            <person name="Tisserant E."/>
            <person name="Crous P.W."/>
            <person name="Henrissat B."/>
            <person name="Nehls U."/>
            <person name="Egli S."/>
            <person name="Spatafora J.W."/>
            <person name="Grigoriev I.V."/>
            <person name="Martin F.M."/>
        </authorList>
    </citation>
    <scope>NUCLEOTIDE SEQUENCE [LARGE SCALE GENOMIC DNA]</scope>
    <source>
        <strain evidence="2 3">CBS 459.81</strain>
    </source>
</reference>
<dbReference type="InterPro" id="IPR010718">
    <property type="entry name" value="DUF1294"/>
</dbReference>
<feature type="transmembrane region" description="Helical" evidence="1">
    <location>
        <begin position="47"/>
        <end position="64"/>
    </location>
</feature>
<accession>A0A8E2E5F2</accession>
<protein>
    <submittedName>
        <fullName evidence="2">DUF1294-domain-containing protein</fullName>
    </submittedName>
</protein>